<dbReference type="KEGG" id="tpol:Mal48_11710"/>
<dbReference type="Pfam" id="PF08532">
    <property type="entry name" value="Glyco_hydro_42M"/>
    <property type="match status" value="1"/>
</dbReference>
<dbReference type="Gene3D" id="3.40.50.880">
    <property type="match status" value="1"/>
</dbReference>
<dbReference type="Gene3D" id="2.60.120.260">
    <property type="entry name" value="Galactose-binding domain-like"/>
    <property type="match status" value="1"/>
</dbReference>
<keyword evidence="2" id="KW-0732">Signal</keyword>
<dbReference type="InterPro" id="IPR013738">
    <property type="entry name" value="Beta_galactosidase_Trimer"/>
</dbReference>
<evidence type="ECO:0000256" key="1">
    <source>
        <dbReference type="SAM" id="MobiDB-lite"/>
    </source>
</evidence>
<dbReference type="OrthoDB" id="221669at2"/>
<dbReference type="CDD" id="cd03143">
    <property type="entry name" value="A4_beta-galactosidase_middle_domain"/>
    <property type="match status" value="1"/>
</dbReference>
<keyword evidence="5" id="KW-1185">Reference proteome</keyword>
<dbReference type="GO" id="GO:0004565">
    <property type="term" value="F:beta-galactosidase activity"/>
    <property type="evidence" value="ECO:0007669"/>
    <property type="project" value="InterPro"/>
</dbReference>
<dbReference type="GO" id="GO:0005975">
    <property type="term" value="P:carbohydrate metabolic process"/>
    <property type="evidence" value="ECO:0007669"/>
    <property type="project" value="InterPro"/>
</dbReference>
<evidence type="ECO:0000313" key="5">
    <source>
        <dbReference type="Proteomes" id="UP000315724"/>
    </source>
</evidence>
<sequence precursor="true">MKFILSAMLFFLLGSTARAEPIFVEAENFTSTTDAWKVSKNQQTRSASRLHTLHGASGDPRGSARRAIEIKQPGNYRIWVRYLHHERFRGPFRLAVLHGDTAIGKDFDLQSKPDAKSWAYVWDYVDADLPAGTVDLKFTKFEQKNCSGYVRHLDCVLLTTDKTMVPSHLPYGEQTFLRVTLGKVYDEPVYVHIFADHYRSPWYQHFSLSKAGAQPGLRPKDSERMLGGEQTPWCNITPMLYQDSGAILNISMRHTYHQHAAKLQARLEFATAADEQSIVRTMDVKSDPNGLVVVVPPDLTTAENLSRLKRDSNFAEATGRIADAFDWPEIGRKPQKFPFFVSATVGGYGTQVDKSVSEREWKTLDYFGFWNRTRSYIGGVWYMQNGSYCSPDIERMKERAAAKASEFRNSGKSIHDIVFCMLTDEPTGQPAAFMAQDEAYVTAFQAWLKKLGKSPADLLVSNWDEVKPVPDNQRDEFPALHYFTQRFRTRALGDFMATQRGILEEAYGRSLPTLVNFSDGATYHANMYGQGVDYFELLDADDQNAIWSEDWANGASSYQCGAYNVDLMRAASRERGQSIGHYLVTHAGRKSWDIKLKAASETARGVRIWKNFSYGVSWGSHEGGPAWKSHTWYSKPETWRANAEVVREIGGAEDLLLSATAAPAEVAILYSSSSDAWTMNRNHAFGFNRMHTWMALAHAQIPVDFLGERQVERGVLKDYKVCYVDGPNLTLEAARKLSEWVASGGTLYLSAGAASRDEYNRPLELFDSQLDSQRDSLETLQPFLNSGSYVHILQPRDQVVADGVTLDVLSVRQHQTPSKGGEVLATFEDGTAAIIRTNVGTGVIYSVGFLPALDYIRQAVVARREVQASRTTEEDVAANRTSAPTPTLDVPEKATATTLAADARLNRSYNPWEFPAKTRELILQPVRAAGVDPPLTCNVPLVDAILLQAENGAVIPIANYTLTPIKKLEFRLRSPRPVTRVESIHHASIPFEIVDSGTIKFLLPLDASDYIKVYY</sequence>
<dbReference type="EMBL" id="CP036267">
    <property type="protein sequence ID" value="QDT31933.1"/>
    <property type="molecule type" value="Genomic_DNA"/>
</dbReference>
<dbReference type="SUPFAM" id="SSF52317">
    <property type="entry name" value="Class I glutamine amidotransferase-like"/>
    <property type="match status" value="1"/>
</dbReference>
<reference evidence="4 5" key="1">
    <citation type="submission" date="2019-02" db="EMBL/GenBank/DDBJ databases">
        <title>Deep-cultivation of Planctomycetes and their phenomic and genomic characterization uncovers novel biology.</title>
        <authorList>
            <person name="Wiegand S."/>
            <person name="Jogler M."/>
            <person name="Boedeker C."/>
            <person name="Pinto D."/>
            <person name="Vollmers J."/>
            <person name="Rivas-Marin E."/>
            <person name="Kohn T."/>
            <person name="Peeters S.H."/>
            <person name="Heuer A."/>
            <person name="Rast P."/>
            <person name="Oberbeckmann S."/>
            <person name="Bunk B."/>
            <person name="Jeske O."/>
            <person name="Meyerdierks A."/>
            <person name="Storesund J.E."/>
            <person name="Kallscheuer N."/>
            <person name="Luecker S."/>
            <person name="Lage O.M."/>
            <person name="Pohl T."/>
            <person name="Merkel B.J."/>
            <person name="Hornburger P."/>
            <person name="Mueller R.-W."/>
            <person name="Bruemmer F."/>
            <person name="Labrenz M."/>
            <person name="Spormann A.M."/>
            <person name="Op den Camp H."/>
            <person name="Overmann J."/>
            <person name="Amann R."/>
            <person name="Jetten M.S.M."/>
            <person name="Mascher T."/>
            <person name="Medema M.H."/>
            <person name="Devos D.P."/>
            <person name="Kaster A.-K."/>
            <person name="Ovreas L."/>
            <person name="Rohde M."/>
            <person name="Galperin M.Y."/>
            <person name="Jogler C."/>
        </authorList>
    </citation>
    <scope>NUCLEOTIDE SEQUENCE [LARGE SCALE GENOMIC DNA]</scope>
    <source>
        <strain evidence="4 5">Mal48</strain>
    </source>
</reference>
<name>A0A517QJX0_9PLAN</name>
<proteinExistence type="predicted"/>
<evidence type="ECO:0000313" key="4">
    <source>
        <dbReference type="EMBL" id="QDT31933.1"/>
    </source>
</evidence>
<feature type="chain" id="PRO_5022027977" evidence="2">
    <location>
        <begin position="20"/>
        <end position="1015"/>
    </location>
</feature>
<feature type="region of interest" description="Disordered" evidence="1">
    <location>
        <begin position="44"/>
        <end position="63"/>
    </location>
</feature>
<feature type="region of interest" description="Disordered" evidence="1">
    <location>
        <begin position="868"/>
        <end position="889"/>
    </location>
</feature>
<dbReference type="Proteomes" id="UP000315724">
    <property type="component" value="Chromosome"/>
</dbReference>
<evidence type="ECO:0000259" key="3">
    <source>
        <dbReference type="Pfam" id="PF08532"/>
    </source>
</evidence>
<organism evidence="4 5">
    <name type="scientific">Thalassoglobus polymorphus</name>
    <dbReference type="NCBI Taxonomy" id="2527994"/>
    <lineage>
        <taxon>Bacteria</taxon>
        <taxon>Pseudomonadati</taxon>
        <taxon>Planctomycetota</taxon>
        <taxon>Planctomycetia</taxon>
        <taxon>Planctomycetales</taxon>
        <taxon>Planctomycetaceae</taxon>
        <taxon>Thalassoglobus</taxon>
    </lineage>
</organism>
<feature type="domain" description="Beta-galactosidase trimerisation" evidence="3">
    <location>
        <begin position="664"/>
        <end position="858"/>
    </location>
</feature>
<feature type="signal peptide" evidence="2">
    <location>
        <begin position="1"/>
        <end position="19"/>
    </location>
</feature>
<protein>
    <submittedName>
        <fullName evidence="4">Beta-galactosidase trimerization domain protein</fullName>
    </submittedName>
</protein>
<dbReference type="AlphaFoldDB" id="A0A517QJX0"/>
<accession>A0A517QJX0</accession>
<evidence type="ECO:0000256" key="2">
    <source>
        <dbReference type="SAM" id="SignalP"/>
    </source>
</evidence>
<dbReference type="InterPro" id="IPR029062">
    <property type="entry name" value="Class_I_gatase-like"/>
</dbReference>
<gene>
    <name evidence="4" type="ORF">Mal48_11710</name>
</gene>
<dbReference type="RefSeq" id="WP_145196873.1">
    <property type="nucleotide sequence ID" value="NZ_CP036267.1"/>
</dbReference>
<dbReference type="Gene3D" id="3.20.20.80">
    <property type="entry name" value="Glycosidases"/>
    <property type="match status" value="1"/>
</dbReference>